<evidence type="ECO:0000256" key="2">
    <source>
        <dbReference type="PROSITE-ProRule" id="PRU00110"/>
    </source>
</evidence>
<dbReference type="Proteomes" id="UP000317365">
    <property type="component" value="Chromosome"/>
</dbReference>
<name>A0A515ENR0_9BURK</name>
<dbReference type="InterPro" id="IPR011006">
    <property type="entry name" value="CheY-like_superfamily"/>
</dbReference>
<dbReference type="Pfam" id="PF01627">
    <property type="entry name" value="Hpt"/>
    <property type="match status" value="1"/>
</dbReference>
<dbReference type="Pfam" id="PF00072">
    <property type="entry name" value="Response_reg"/>
    <property type="match status" value="1"/>
</dbReference>
<dbReference type="GO" id="GO:0000160">
    <property type="term" value="P:phosphorelay signal transduction system"/>
    <property type="evidence" value="ECO:0007669"/>
    <property type="project" value="UniProtKB-KW"/>
</dbReference>
<sequence length="258" mass="28126">MNSDFELLLAELMAEFLDELPSRCNDLEQAVFALETQQAGAFDELFRQVHSLKGTGGGVGIPIITTVCHQLESFIAECKQHFDHAAASTALAFVDLLRKTHAPEGREPTAVAEIEQALDQLRVKSLRGRTSVLLVEPSQTLRNLYEKELASAATQVKVLKGGLDALQRLLQEPFDLLVISRELPDLNALAVVAALREARCRNSEIPVVLVSSNAAPVAASFGFRATLGRNVNLIPELNRHIASLEPKPAAKTHKRGSH</sequence>
<dbReference type="SMART" id="SM00448">
    <property type="entry name" value="REC"/>
    <property type="match status" value="1"/>
</dbReference>
<dbReference type="PROSITE" id="PS50110">
    <property type="entry name" value="RESPONSE_REGULATORY"/>
    <property type="match status" value="1"/>
</dbReference>
<dbReference type="SMART" id="SM00073">
    <property type="entry name" value="HPT"/>
    <property type="match status" value="1"/>
</dbReference>
<dbReference type="KEGG" id="rhg:EXZ61_08910"/>
<evidence type="ECO:0000259" key="5">
    <source>
        <dbReference type="PROSITE" id="PS50894"/>
    </source>
</evidence>
<dbReference type="GO" id="GO:0004672">
    <property type="term" value="F:protein kinase activity"/>
    <property type="evidence" value="ECO:0007669"/>
    <property type="project" value="UniProtKB-ARBA"/>
</dbReference>
<dbReference type="RefSeq" id="WP_142811041.1">
    <property type="nucleotide sequence ID" value="NZ_CP036282.1"/>
</dbReference>
<dbReference type="InterPro" id="IPR008207">
    <property type="entry name" value="Sig_transdc_His_kin_Hpt_dom"/>
</dbReference>
<feature type="domain" description="Response regulatory" evidence="4">
    <location>
        <begin position="131"/>
        <end position="244"/>
    </location>
</feature>
<evidence type="ECO:0000256" key="3">
    <source>
        <dbReference type="PROSITE-ProRule" id="PRU00169"/>
    </source>
</evidence>
<keyword evidence="1" id="KW-0902">Two-component regulatory system</keyword>
<organism evidence="6 7">
    <name type="scientific">Rhodoferax aquaticus</name>
    <dbReference type="NCBI Taxonomy" id="2527691"/>
    <lineage>
        <taxon>Bacteria</taxon>
        <taxon>Pseudomonadati</taxon>
        <taxon>Pseudomonadota</taxon>
        <taxon>Betaproteobacteria</taxon>
        <taxon>Burkholderiales</taxon>
        <taxon>Comamonadaceae</taxon>
        <taxon>Rhodoferax</taxon>
    </lineage>
</organism>
<reference evidence="7" key="1">
    <citation type="submission" date="2019-02" db="EMBL/GenBank/DDBJ databases">
        <title>Complete genome sequence of Rhodoferax sp. Gr-4.</title>
        <authorList>
            <person name="Jin L."/>
        </authorList>
    </citation>
    <scope>NUCLEOTIDE SEQUENCE [LARGE SCALE GENOMIC DNA]</scope>
    <source>
        <strain evidence="7">Gr-4</strain>
    </source>
</reference>
<gene>
    <name evidence="6" type="ORF">EXZ61_08910</name>
</gene>
<evidence type="ECO:0000313" key="6">
    <source>
        <dbReference type="EMBL" id="QDL54275.1"/>
    </source>
</evidence>
<accession>A0A515ENR0</accession>
<dbReference type="EMBL" id="CP036282">
    <property type="protein sequence ID" value="QDL54275.1"/>
    <property type="molecule type" value="Genomic_DNA"/>
</dbReference>
<keyword evidence="6" id="KW-0808">Transferase</keyword>
<keyword evidence="6" id="KW-0418">Kinase</keyword>
<dbReference type="Gene3D" id="1.20.120.160">
    <property type="entry name" value="HPT domain"/>
    <property type="match status" value="1"/>
</dbReference>
<dbReference type="SUPFAM" id="SSF52172">
    <property type="entry name" value="CheY-like"/>
    <property type="match status" value="1"/>
</dbReference>
<dbReference type="InterPro" id="IPR001789">
    <property type="entry name" value="Sig_transdc_resp-reg_receiver"/>
</dbReference>
<feature type="domain" description="HPt" evidence="5">
    <location>
        <begin position="5"/>
        <end position="111"/>
    </location>
</feature>
<dbReference type="InterPro" id="IPR036641">
    <property type="entry name" value="HPT_dom_sf"/>
</dbReference>
<keyword evidence="2" id="KW-0597">Phosphoprotein</keyword>
<evidence type="ECO:0000313" key="7">
    <source>
        <dbReference type="Proteomes" id="UP000317365"/>
    </source>
</evidence>
<comment type="caution">
    <text evidence="3">Lacks conserved residue(s) required for the propagation of feature annotation.</text>
</comment>
<dbReference type="SUPFAM" id="SSF47226">
    <property type="entry name" value="Histidine-containing phosphotransfer domain, HPT domain"/>
    <property type="match status" value="1"/>
</dbReference>
<keyword evidence="7" id="KW-1185">Reference proteome</keyword>
<dbReference type="InterPro" id="IPR051315">
    <property type="entry name" value="Bact_Chemotaxis_CheA"/>
</dbReference>
<dbReference type="PANTHER" id="PTHR43395">
    <property type="entry name" value="SENSOR HISTIDINE KINASE CHEA"/>
    <property type="match status" value="1"/>
</dbReference>
<dbReference type="CDD" id="cd00156">
    <property type="entry name" value="REC"/>
    <property type="match status" value="1"/>
</dbReference>
<feature type="modified residue" description="Phosphohistidine" evidence="2">
    <location>
        <position position="50"/>
    </location>
</feature>
<proteinExistence type="predicted"/>
<dbReference type="Gene3D" id="3.40.50.2300">
    <property type="match status" value="1"/>
</dbReference>
<reference evidence="7" key="2">
    <citation type="journal article" date="2020" name="Int. J. Syst. Evol. Microbiol.">
        <title>Genomic insights into a novel species Rhodoferax aquaticus sp. nov., isolated from freshwater.</title>
        <authorList>
            <person name="Li T."/>
            <person name="Zhuo Y."/>
            <person name="Jin C.Z."/>
            <person name="Wu X."/>
            <person name="Ko S.R."/>
            <person name="Jin F.J."/>
            <person name="Ahn C.Y."/>
            <person name="Oh H.M."/>
            <person name="Lee H.G."/>
            <person name="Jin L."/>
        </authorList>
    </citation>
    <scope>NUCLEOTIDE SEQUENCE [LARGE SCALE GENOMIC DNA]</scope>
    <source>
        <strain evidence="7">Gr-4</strain>
    </source>
</reference>
<dbReference type="AlphaFoldDB" id="A0A515ENR0"/>
<protein>
    <submittedName>
        <fullName evidence="6">Hybrid sensor histidine kinase/response regulator</fullName>
    </submittedName>
</protein>
<evidence type="ECO:0000256" key="1">
    <source>
        <dbReference type="ARBA" id="ARBA00023012"/>
    </source>
</evidence>
<dbReference type="PANTHER" id="PTHR43395:SF10">
    <property type="entry name" value="CHEMOTAXIS PROTEIN CHEA"/>
    <property type="match status" value="1"/>
</dbReference>
<dbReference type="CDD" id="cd00088">
    <property type="entry name" value="HPT"/>
    <property type="match status" value="1"/>
</dbReference>
<dbReference type="PROSITE" id="PS50894">
    <property type="entry name" value="HPT"/>
    <property type="match status" value="1"/>
</dbReference>
<evidence type="ECO:0000259" key="4">
    <source>
        <dbReference type="PROSITE" id="PS50110"/>
    </source>
</evidence>